<evidence type="ECO:0000259" key="9">
    <source>
        <dbReference type="Pfam" id="PF00675"/>
    </source>
</evidence>
<organism evidence="14 15">
    <name type="scientific">Clavelina lepadiformis</name>
    <name type="common">Light-bulb sea squirt</name>
    <name type="synonym">Ascidia lepadiformis</name>
    <dbReference type="NCBI Taxonomy" id="159417"/>
    <lineage>
        <taxon>Eukaryota</taxon>
        <taxon>Metazoa</taxon>
        <taxon>Chordata</taxon>
        <taxon>Tunicata</taxon>
        <taxon>Ascidiacea</taxon>
        <taxon>Aplousobranchia</taxon>
        <taxon>Clavelinidae</taxon>
        <taxon>Clavelina</taxon>
    </lineage>
</organism>
<feature type="domain" description="Peptidase M16 middle/third" evidence="11">
    <location>
        <begin position="443"/>
        <end position="733"/>
    </location>
</feature>
<keyword evidence="3" id="KW-0479">Metal-binding</keyword>
<evidence type="ECO:0000313" key="13">
    <source>
        <dbReference type="EMBL" id="CAK8685332.1"/>
    </source>
</evidence>
<dbReference type="InterPro" id="IPR001431">
    <property type="entry name" value="Pept_M16_Zn_BS"/>
</dbReference>
<dbReference type="Pfam" id="PF22456">
    <property type="entry name" value="PqqF-like_C_4"/>
    <property type="match status" value="1"/>
</dbReference>
<sequence length="1053" mass="120732">MDAVTVLPEPVKSDSDRKNYRLVKLFSGFRVLIISDLHGSRGKGVTDQSLDSDDCDEDVDCEEDGEEGEESSNSESENSFRESDNESVLSIKTSKHEKPKKQAAAALCVDVGSFSDPSNLPGLAHFLEHMVFMGSSKFPDENYFDAFIQRHGGEDNASTDCEKTIFQFEINPDFLKEALLIWAQFFICPLLKQNSVDREVQAVDSEFKMAKIDDTCRREQVVASLCKPNHPTSKFLWGNEKSLKTEPAKLGVQVYRALFDFHKMFYNANAMTLAVQSTESLDTLQAWIVEIFGNCRNNPEAAKPKLQSNVPYPREDLDTFNICHITPVKKLQELHLTWFFPPQKDFYKTKPLKYASWLLAHEGKGSLFSMLKRKQFALSLSVETEEEYSSHASLSVEIVLTEKGYENYLEVLDLTFQYLALLKKTGPIEQIYHEIKTIEDIDFAYDEGITPISNVENICQNMQLYPPEDILSGDSVLLNFDVKVIQDVLDTLIPRNCLVVSYCPIEKMPHPQEEHWFETKYEVIPVEEPYRSKWIKGKCEQPYQHFNMPSPNPYIPEHFDLVQCDDEFVSKAENSLEFPNLLENTSYKLWFKHDREFCLPKAHIKVHLINPYATSSPKHFAFLDILISILDHNMAEVVYDAGAASLSYSIKASCRGGLIISVSGYSDKLSLLLFTILQYLVTFTSSEELFEQHKDHIRRAYFNEILSPKKLCKDIRLSVLEKLRFPLLDKYNASESLQNNGLVCFAKSYIGSFYIEGLVQGNYSKATAVSIFDQIADILKCKCISEIDVPCQRILKVPCKPGIIKIRSFNEEDDNSVITHYLQCGLNDVYHCILMELLSMIMSEPCFNILRTKKQLGYSVYVQDHNTANVLGFSVNVQTQNSKFSVEYIAATMLTFLTYDFRRVLENMSEKDFYANVASLIAIKTNDDNHLGEEVDRNWDEILSQEYNFCRLQEEVECLKQLSLIEFKKFYKEVCLQNLQSVTFQVRGNTHSNISRPKNTDDSAGKLPSVSLEFLDWESEDNDCHGEMIKNLQSFKQQHYFYPTPHTSHSNKV</sequence>
<evidence type="ECO:0000256" key="1">
    <source>
        <dbReference type="ARBA" id="ARBA00007261"/>
    </source>
</evidence>
<evidence type="ECO:0000259" key="10">
    <source>
        <dbReference type="Pfam" id="PF05193"/>
    </source>
</evidence>
<proteinExistence type="inferred from homology"/>
<evidence type="ECO:0000256" key="8">
    <source>
        <dbReference type="SAM" id="MobiDB-lite"/>
    </source>
</evidence>
<dbReference type="Pfam" id="PF00675">
    <property type="entry name" value="Peptidase_M16"/>
    <property type="match status" value="1"/>
</dbReference>
<evidence type="ECO:0000313" key="15">
    <source>
        <dbReference type="Proteomes" id="UP001642483"/>
    </source>
</evidence>
<evidence type="ECO:0000259" key="11">
    <source>
        <dbReference type="Pfam" id="PF16187"/>
    </source>
</evidence>
<protein>
    <recommendedName>
        <fullName evidence="16">Nardilysin</fullName>
    </recommendedName>
</protein>
<evidence type="ECO:0000256" key="7">
    <source>
        <dbReference type="RuleBase" id="RU004447"/>
    </source>
</evidence>
<dbReference type="InterPro" id="IPR007863">
    <property type="entry name" value="Peptidase_M16_C"/>
</dbReference>
<gene>
    <name evidence="13" type="ORF">CVLEPA_LOCUS16466</name>
    <name evidence="14" type="ORF">CVLEPA_LOCUS29555</name>
</gene>
<feature type="compositionally biased region" description="Acidic residues" evidence="8">
    <location>
        <begin position="50"/>
        <end position="72"/>
    </location>
</feature>
<evidence type="ECO:0000256" key="4">
    <source>
        <dbReference type="ARBA" id="ARBA00022801"/>
    </source>
</evidence>
<feature type="domain" description="Peptidase M16 C-terminal" evidence="10">
    <location>
        <begin position="257"/>
        <end position="437"/>
    </location>
</feature>
<dbReference type="Pfam" id="PF16187">
    <property type="entry name" value="Peptidase_M16_M"/>
    <property type="match status" value="1"/>
</dbReference>
<dbReference type="SUPFAM" id="SSF63411">
    <property type="entry name" value="LuxS/MPP-like metallohydrolase"/>
    <property type="match status" value="4"/>
</dbReference>
<dbReference type="InterPro" id="IPR050626">
    <property type="entry name" value="Peptidase_M16"/>
</dbReference>
<dbReference type="EMBL" id="CAWYQH010000152">
    <property type="protein sequence ID" value="CAK8696399.1"/>
    <property type="molecule type" value="Genomic_DNA"/>
</dbReference>
<accession>A0ABP0GXE1</accession>
<feature type="region of interest" description="Disordered" evidence="8">
    <location>
        <begin position="40"/>
        <end position="97"/>
    </location>
</feature>
<dbReference type="PANTHER" id="PTHR43690:SF18">
    <property type="entry name" value="INSULIN-DEGRADING ENZYME-RELATED"/>
    <property type="match status" value="1"/>
</dbReference>
<keyword evidence="4" id="KW-0378">Hydrolase</keyword>
<comment type="similarity">
    <text evidence="1 7">Belongs to the peptidase M16 family.</text>
</comment>
<keyword evidence="2" id="KW-0645">Protease</keyword>
<dbReference type="Gene3D" id="3.30.830.10">
    <property type="entry name" value="Metalloenzyme, LuxS/M16 peptidase-like"/>
    <property type="match status" value="4"/>
</dbReference>
<evidence type="ECO:0008006" key="16">
    <source>
        <dbReference type="Google" id="ProtNLM"/>
    </source>
</evidence>
<keyword evidence="5" id="KW-0862">Zinc</keyword>
<evidence type="ECO:0000259" key="12">
    <source>
        <dbReference type="Pfam" id="PF22456"/>
    </source>
</evidence>
<dbReference type="PROSITE" id="PS00143">
    <property type="entry name" value="INSULINASE"/>
    <property type="match status" value="1"/>
</dbReference>
<dbReference type="EMBL" id="CAWYQH010000099">
    <property type="protein sequence ID" value="CAK8685332.1"/>
    <property type="molecule type" value="Genomic_DNA"/>
</dbReference>
<keyword evidence="6" id="KW-0482">Metalloprotease</keyword>
<dbReference type="PANTHER" id="PTHR43690">
    <property type="entry name" value="NARDILYSIN"/>
    <property type="match status" value="1"/>
</dbReference>
<evidence type="ECO:0000256" key="6">
    <source>
        <dbReference type="ARBA" id="ARBA00023049"/>
    </source>
</evidence>
<dbReference type="InterPro" id="IPR054734">
    <property type="entry name" value="PqqF-like_C_4"/>
</dbReference>
<dbReference type="Proteomes" id="UP001642483">
    <property type="component" value="Unassembled WGS sequence"/>
</dbReference>
<feature type="domain" description="Coenzyme PQQ synthesis protein F-like C-terminal lobe" evidence="12">
    <location>
        <begin position="837"/>
        <end position="939"/>
    </location>
</feature>
<dbReference type="InterPro" id="IPR011249">
    <property type="entry name" value="Metalloenz_LuxS/M16"/>
</dbReference>
<comment type="caution">
    <text evidence="14">The sequence shown here is derived from an EMBL/GenBank/DDBJ whole genome shotgun (WGS) entry which is preliminary data.</text>
</comment>
<evidence type="ECO:0000256" key="2">
    <source>
        <dbReference type="ARBA" id="ARBA00022670"/>
    </source>
</evidence>
<dbReference type="InterPro" id="IPR011765">
    <property type="entry name" value="Pept_M16_N"/>
</dbReference>
<dbReference type="InterPro" id="IPR032632">
    <property type="entry name" value="Peptidase_M16_M"/>
</dbReference>
<keyword evidence="15" id="KW-1185">Reference proteome</keyword>
<feature type="domain" description="Peptidase M16 N-terminal" evidence="9">
    <location>
        <begin position="94"/>
        <end position="226"/>
    </location>
</feature>
<reference evidence="14 15" key="1">
    <citation type="submission" date="2024-02" db="EMBL/GenBank/DDBJ databases">
        <authorList>
            <person name="Daric V."/>
            <person name="Darras S."/>
        </authorList>
    </citation>
    <scope>NUCLEOTIDE SEQUENCE [LARGE SCALE GENOMIC DNA]</scope>
</reference>
<name>A0ABP0GXE1_CLALP</name>
<dbReference type="Pfam" id="PF05193">
    <property type="entry name" value="Peptidase_M16_C"/>
    <property type="match status" value="1"/>
</dbReference>
<evidence type="ECO:0000313" key="14">
    <source>
        <dbReference type="EMBL" id="CAK8696399.1"/>
    </source>
</evidence>
<evidence type="ECO:0000256" key="3">
    <source>
        <dbReference type="ARBA" id="ARBA00022723"/>
    </source>
</evidence>
<evidence type="ECO:0000256" key="5">
    <source>
        <dbReference type="ARBA" id="ARBA00022833"/>
    </source>
</evidence>